<feature type="transmembrane region" description="Helical" evidence="1">
    <location>
        <begin position="141"/>
        <end position="160"/>
    </location>
</feature>
<dbReference type="RefSeq" id="WP_305737709.1">
    <property type="nucleotide sequence ID" value="NZ_CP137745.1"/>
</dbReference>
<feature type="transmembrane region" description="Helical" evidence="1">
    <location>
        <begin position="166"/>
        <end position="189"/>
    </location>
</feature>
<feature type="transmembrane region" description="Helical" evidence="1">
    <location>
        <begin position="102"/>
        <end position="121"/>
    </location>
</feature>
<keyword evidence="3" id="KW-1185">Reference proteome</keyword>
<gene>
    <name evidence="2" type="ORF">Q8Y70_23830</name>
</gene>
<feature type="transmembrane region" description="Helical" evidence="1">
    <location>
        <begin position="68"/>
        <end position="90"/>
    </location>
</feature>
<name>A0ABZ0MYF1_9ENTR</name>
<evidence type="ECO:0000313" key="3">
    <source>
        <dbReference type="Proteomes" id="UP001302368"/>
    </source>
</evidence>
<proteinExistence type="predicted"/>
<dbReference type="EMBL" id="CP137745">
    <property type="protein sequence ID" value="WOZ79987.1"/>
    <property type="molecule type" value="Genomic_DNA"/>
</dbReference>
<evidence type="ECO:0000256" key="1">
    <source>
        <dbReference type="SAM" id="Phobius"/>
    </source>
</evidence>
<protein>
    <submittedName>
        <fullName evidence="2">Uncharacterized protein</fullName>
    </submittedName>
</protein>
<reference evidence="2 3" key="1">
    <citation type="submission" date="2023-10" db="EMBL/GenBank/DDBJ databases">
        <title>Genome sequencing of the isolated polysaccharide-producing bacterium Kosakonia sacchari KS2022.</title>
        <authorList>
            <person name="Yi X."/>
        </authorList>
    </citation>
    <scope>NUCLEOTIDE SEQUENCE [LARGE SCALE GENOMIC DNA]</scope>
    <source>
        <strain evidence="2 3">KS2022</strain>
        <plasmid evidence="2 3">pKS2022</plasmid>
    </source>
</reference>
<geneLocation type="plasmid" evidence="2 3">
    <name>pKS2022</name>
</geneLocation>
<keyword evidence="2" id="KW-0614">Plasmid</keyword>
<keyword evidence="1" id="KW-0812">Transmembrane</keyword>
<evidence type="ECO:0000313" key="2">
    <source>
        <dbReference type="EMBL" id="WOZ79987.1"/>
    </source>
</evidence>
<organism evidence="2 3">
    <name type="scientific">Kosakonia sacchari</name>
    <dbReference type="NCBI Taxonomy" id="1158459"/>
    <lineage>
        <taxon>Bacteria</taxon>
        <taxon>Pseudomonadati</taxon>
        <taxon>Pseudomonadota</taxon>
        <taxon>Gammaproteobacteria</taxon>
        <taxon>Enterobacterales</taxon>
        <taxon>Enterobacteriaceae</taxon>
        <taxon>Kosakonia</taxon>
    </lineage>
</organism>
<keyword evidence="1" id="KW-1133">Transmembrane helix</keyword>
<dbReference type="Proteomes" id="UP001302368">
    <property type="component" value="Plasmid pKS2022"/>
</dbReference>
<keyword evidence="1" id="KW-0472">Membrane</keyword>
<sequence>MTYMARLREQERQKRIQQEAEEAGVDKEFDFSTLIKNLETPQKRRQRLRESVFIAFRKDFEAGKIHSLYALWHTVATALSFTFFMALFSAESYFSTSVCLKLASVCFALSIVVNGFICLFYQSHSVLLKLDIKELFKVHTLPFFELTRYVGLLLTLLGTFCVISYFSIVAVILSFAFSVALLAGFLVYLPKKLMKRDDAIFRMKMDALERKNFDLYKRICRIHED</sequence>
<accession>A0ABZ0MYF1</accession>